<evidence type="ECO:0000313" key="3">
    <source>
        <dbReference type="Proteomes" id="UP001058290"/>
    </source>
</evidence>
<evidence type="ECO:0000256" key="1">
    <source>
        <dbReference type="SAM" id="MobiDB-lite"/>
    </source>
</evidence>
<reference evidence="2" key="1">
    <citation type="submission" date="2022-09" db="EMBL/GenBank/DDBJ databases">
        <title>Bacterial diversity in gut of crayfish and pufferfish.</title>
        <authorList>
            <person name="Huang Y."/>
        </authorList>
    </citation>
    <scope>NUCLEOTIDE SEQUENCE</scope>
    <source>
        <strain evidence="2">PR12</strain>
    </source>
</reference>
<dbReference type="Proteomes" id="UP001058290">
    <property type="component" value="Chromosome"/>
</dbReference>
<dbReference type="RefSeq" id="WP_260719204.1">
    <property type="nucleotide sequence ID" value="NZ_CP104377.1"/>
</dbReference>
<organism evidence="2 3">
    <name type="scientific">Comamonas squillarum</name>
    <dbReference type="NCBI Taxonomy" id="2977320"/>
    <lineage>
        <taxon>Bacteria</taxon>
        <taxon>Pseudomonadati</taxon>
        <taxon>Pseudomonadota</taxon>
        <taxon>Betaproteobacteria</taxon>
        <taxon>Burkholderiales</taxon>
        <taxon>Comamonadaceae</taxon>
        <taxon>Comamonas</taxon>
    </lineage>
</organism>
<protein>
    <submittedName>
        <fullName evidence="2">DUF5691 domain-containing protein</fullName>
    </submittedName>
</protein>
<gene>
    <name evidence="2" type="ORF">N4T19_00960</name>
</gene>
<name>A0ABY6A3E2_9BURK</name>
<proteinExistence type="predicted"/>
<sequence length="573" mass="63200">MSHANLWAALQQSALVGAERLALPALFTQGIDRTAPASQQALQAALMQPAGSQAEQVLRATAVAAVLERVGWQPGASQPQLAAAAGAAALPPPAQESRPAPQGEPLLRLLGEVLQGNAPELLALALASLDEAGQRLPYALLVDALHQGRQSVELRQWLTPVLGERGRWLAAQNPQWAYAHGVQETADAEQIWQEGSLEQRVALLQQQRATDPAGARARLEASLKELSARERAPMVQSLARGLSAHDEALLEKLLGDRSKEVRESAASLLARLPQSPHSQRMGAALQAMLSQDANGEWQIEPPQEGHKDWERDGVTLQPPAYIKGHRAWWLQQLVELTPLDFWQQHLGKTPEQLWEWSRRSDWKGALRQGWIAALRAQRDVRWLPLIQSMESDSRSSDVLPLLMAELSAEERETQWLAQLQAKLGKSAFIEAIHRIDEGMGRAELLSPAMSRWLLEALLSTLQARQPAGNWHSWQADHAVLACARRLQVGDLERFAQLWRAPRALAPAEPTAPDDAAALVVPEGSTEADIARLKQEQQARLERSRLRPWDDEQVLAQLNRIVDLRLALQAAQPA</sequence>
<evidence type="ECO:0000313" key="2">
    <source>
        <dbReference type="EMBL" id="UXC18736.1"/>
    </source>
</evidence>
<keyword evidence="3" id="KW-1185">Reference proteome</keyword>
<dbReference type="Pfam" id="PF18944">
    <property type="entry name" value="DUF5691"/>
    <property type="match status" value="1"/>
</dbReference>
<dbReference type="EMBL" id="CP104377">
    <property type="protein sequence ID" value="UXC18736.1"/>
    <property type="molecule type" value="Genomic_DNA"/>
</dbReference>
<feature type="region of interest" description="Disordered" evidence="1">
    <location>
        <begin position="83"/>
        <end position="102"/>
    </location>
</feature>
<dbReference type="InterPro" id="IPR043746">
    <property type="entry name" value="DUF5691"/>
</dbReference>
<accession>A0ABY6A3E2</accession>